<proteinExistence type="predicted"/>
<reference evidence="2 3" key="1">
    <citation type="submission" date="2019-06" db="EMBL/GenBank/DDBJ databases">
        <title>Draft genome sequence of the filamentous fungus Phialemoniopsis curvata isolated from diesel fuel.</title>
        <authorList>
            <person name="Varaljay V.A."/>
            <person name="Lyon W.J."/>
            <person name="Crouch A.L."/>
            <person name="Drake C.E."/>
            <person name="Hollomon J.M."/>
            <person name="Nadeau L.J."/>
            <person name="Nunn H.S."/>
            <person name="Stevenson B.S."/>
            <person name="Bojanowski C.L."/>
            <person name="Crookes-Goodson W.J."/>
        </authorList>
    </citation>
    <scope>NUCLEOTIDE SEQUENCE [LARGE SCALE GENOMIC DNA]</scope>
    <source>
        <strain evidence="2 3">D216</strain>
    </source>
</reference>
<dbReference type="GeneID" id="41972600"/>
<dbReference type="EMBL" id="SKBQ01000026">
    <property type="protein sequence ID" value="TPX14758.1"/>
    <property type="molecule type" value="Genomic_DNA"/>
</dbReference>
<evidence type="ECO:0000313" key="3">
    <source>
        <dbReference type="Proteomes" id="UP000319257"/>
    </source>
</evidence>
<dbReference type="RefSeq" id="XP_030996469.1">
    <property type="nucleotide sequence ID" value="XM_031139643.1"/>
</dbReference>
<gene>
    <name evidence="2" type="ORF">E0L32_005153</name>
</gene>
<organism evidence="2 3">
    <name type="scientific">Thyridium curvatum</name>
    <dbReference type="NCBI Taxonomy" id="1093900"/>
    <lineage>
        <taxon>Eukaryota</taxon>
        <taxon>Fungi</taxon>
        <taxon>Dikarya</taxon>
        <taxon>Ascomycota</taxon>
        <taxon>Pezizomycotina</taxon>
        <taxon>Sordariomycetes</taxon>
        <taxon>Sordariomycetidae</taxon>
        <taxon>Thyridiales</taxon>
        <taxon>Thyridiaceae</taxon>
        <taxon>Thyridium</taxon>
    </lineage>
</organism>
<feature type="compositionally biased region" description="Basic and acidic residues" evidence="1">
    <location>
        <begin position="102"/>
        <end position="130"/>
    </location>
</feature>
<comment type="caution">
    <text evidence="2">The sequence shown here is derived from an EMBL/GenBank/DDBJ whole genome shotgun (WGS) entry which is preliminary data.</text>
</comment>
<dbReference type="Proteomes" id="UP000319257">
    <property type="component" value="Unassembled WGS sequence"/>
</dbReference>
<feature type="region of interest" description="Disordered" evidence="1">
    <location>
        <begin position="100"/>
        <end position="170"/>
    </location>
</feature>
<keyword evidence="3" id="KW-1185">Reference proteome</keyword>
<accession>A0A507BDD1</accession>
<feature type="compositionally biased region" description="Basic and acidic residues" evidence="1">
    <location>
        <begin position="142"/>
        <end position="164"/>
    </location>
</feature>
<protein>
    <submittedName>
        <fullName evidence="2">Uncharacterized protein</fullName>
    </submittedName>
</protein>
<evidence type="ECO:0000313" key="2">
    <source>
        <dbReference type="EMBL" id="TPX14758.1"/>
    </source>
</evidence>
<sequence>MIVVRITVTNRHSSLSGKKYADLEIDYSKMNNAEELAGKHKSHLSSRDTGYTTIQSPKSILIVRLPITEFEMRKHGEDVSYYLVTHESGARVIQAIGLPGVKETDSPPKGHPKERGIWIPREFHSDKWYKEMGQGTQSTPKRKQEPPRAREKNRHEERPKDARKIKGAKK</sequence>
<name>A0A507BDD1_9PEZI</name>
<evidence type="ECO:0000256" key="1">
    <source>
        <dbReference type="SAM" id="MobiDB-lite"/>
    </source>
</evidence>
<dbReference type="AlphaFoldDB" id="A0A507BDD1"/>
<dbReference type="InParanoid" id="A0A507BDD1"/>